<gene>
    <name evidence="1" type="ORF">EWB00_000327</name>
</gene>
<evidence type="ECO:0000313" key="2">
    <source>
        <dbReference type="Proteomes" id="UP000311919"/>
    </source>
</evidence>
<dbReference type="EMBL" id="SKCS01000011">
    <property type="protein sequence ID" value="TNN21153.1"/>
    <property type="molecule type" value="Genomic_DNA"/>
</dbReference>
<feature type="non-terminal residue" evidence="1">
    <location>
        <position position="1"/>
    </location>
</feature>
<feature type="non-terminal residue" evidence="1">
    <location>
        <position position="55"/>
    </location>
</feature>
<dbReference type="AlphaFoldDB" id="A0A4Z2DX70"/>
<protein>
    <submittedName>
        <fullName evidence="1">Uncharacterized protein</fullName>
    </submittedName>
</protein>
<keyword evidence="2" id="KW-1185">Reference proteome</keyword>
<comment type="caution">
    <text evidence="1">The sequence shown here is derived from an EMBL/GenBank/DDBJ whole genome shotgun (WGS) entry which is preliminary data.</text>
</comment>
<proteinExistence type="predicted"/>
<reference evidence="1 2" key="1">
    <citation type="submission" date="2019-03" db="EMBL/GenBank/DDBJ databases">
        <title>An improved genome assembly of the fluke Schistosoma japonicum.</title>
        <authorList>
            <person name="Hu W."/>
            <person name="Luo F."/>
            <person name="Yin M."/>
            <person name="Mo X."/>
            <person name="Sun C."/>
            <person name="Wu Q."/>
            <person name="Zhu B."/>
            <person name="Xiang M."/>
            <person name="Wang J."/>
            <person name="Wang Y."/>
            <person name="Zhang T."/>
            <person name="Xu B."/>
            <person name="Zheng H."/>
            <person name="Feng Z."/>
        </authorList>
    </citation>
    <scope>NUCLEOTIDE SEQUENCE [LARGE SCALE GENOMIC DNA]</scope>
    <source>
        <strain evidence="1">HuSjv2</strain>
        <tissue evidence="1">Worms</tissue>
    </source>
</reference>
<organism evidence="1 2">
    <name type="scientific">Schistosoma japonicum</name>
    <name type="common">Blood fluke</name>
    <dbReference type="NCBI Taxonomy" id="6182"/>
    <lineage>
        <taxon>Eukaryota</taxon>
        <taxon>Metazoa</taxon>
        <taxon>Spiralia</taxon>
        <taxon>Lophotrochozoa</taxon>
        <taxon>Platyhelminthes</taxon>
        <taxon>Trematoda</taxon>
        <taxon>Digenea</taxon>
        <taxon>Strigeidida</taxon>
        <taxon>Schistosomatoidea</taxon>
        <taxon>Schistosomatidae</taxon>
        <taxon>Schistosoma</taxon>
    </lineage>
</organism>
<name>A0A4Z2DX70_SCHJA</name>
<dbReference type="Proteomes" id="UP000311919">
    <property type="component" value="Unassembled WGS sequence"/>
</dbReference>
<evidence type="ECO:0000313" key="1">
    <source>
        <dbReference type="EMBL" id="TNN21153.1"/>
    </source>
</evidence>
<sequence>KCQPGNNVHNCNDDLHIYYVLLEHFPSLPSSPLHTHTHTRAEHFIECSTYSCPFS</sequence>
<accession>A0A4Z2DX70</accession>